<gene>
    <name evidence="7" type="ORF">PENNAL_c0090G07850</name>
</gene>
<keyword evidence="2 6" id="KW-0812">Transmembrane</keyword>
<accession>A0A1V6XDQ7</accession>
<name>A0A1V6XDQ7_PENNA</name>
<keyword evidence="8" id="KW-1185">Reference proteome</keyword>
<reference evidence="8" key="1">
    <citation type="journal article" date="2017" name="Nat. Microbiol.">
        <title>Global analysis of biosynthetic gene clusters reveals vast potential of secondary metabolite production in Penicillium species.</title>
        <authorList>
            <person name="Nielsen J.C."/>
            <person name="Grijseels S."/>
            <person name="Prigent S."/>
            <person name="Ji B."/>
            <person name="Dainat J."/>
            <person name="Nielsen K.F."/>
            <person name="Frisvad J.C."/>
            <person name="Workman M."/>
            <person name="Nielsen J."/>
        </authorList>
    </citation>
    <scope>NUCLEOTIDE SEQUENCE [LARGE SCALE GENOMIC DNA]</scope>
    <source>
        <strain evidence="8">IBT 13039</strain>
    </source>
</reference>
<evidence type="ECO:0000256" key="1">
    <source>
        <dbReference type="ARBA" id="ARBA00004141"/>
    </source>
</evidence>
<dbReference type="InterPro" id="IPR004254">
    <property type="entry name" value="AdipoR/HlyIII-related"/>
</dbReference>
<feature type="transmembrane region" description="Helical" evidence="6">
    <location>
        <begin position="44"/>
        <end position="64"/>
    </location>
</feature>
<evidence type="ECO:0000256" key="3">
    <source>
        <dbReference type="ARBA" id="ARBA00022989"/>
    </source>
</evidence>
<evidence type="ECO:0000256" key="2">
    <source>
        <dbReference type="ARBA" id="ARBA00022692"/>
    </source>
</evidence>
<evidence type="ECO:0000256" key="5">
    <source>
        <dbReference type="PIRSR" id="PIRSR604254-1"/>
    </source>
</evidence>
<proteinExistence type="predicted"/>
<sequence length="237" mass="25869">MSNSEVQSLRDSAVIIIIDIFGLAYFSLFVLQYLLFHFPSTPDAIINSLAVITFCGGGILWYLSSLLYRSLSAFQGDDSANWQKLEFGGVLILIWASTIPVVVLLFPAQPSIQLGYLFAFTLVAVGNLVDFLLWDSSISTARMRFPYHCLSLGLLSLVPTIHALTGTVPTLPLLAVQIGHFAICNTLGAAVYMVQPLETIGIFGSWRSSLYVMHLVLAYTAVRCSRVVLETASGLTP</sequence>
<feature type="transmembrane region" description="Helical" evidence="6">
    <location>
        <begin position="114"/>
        <end position="133"/>
    </location>
</feature>
<feature type="transmembrane region" description="Helical" evidence="6">
    <location>
        <begin position="12"/>
        <end position="38"/>
    </location>
</feature>
<dbReference type="AlphaFoldDB" id="A0A1V6XDQ7"/>
<dbReference type="GO" id="GO:0046872">
    <property type="term" value="F:metal ion binding"/>
    <property type="evidence" value="ECO:0007669"/>
    <property type="project" value="UniProtKB-KW"/>
</dbReference>
<keyword evidence="4 6" id="KW-0472">Membrane</keyword>
<evidence type="ECO:0000256" key="4">
    <source>
        <dbReference type="ARBA" id="ARBA00023136"/>
    </source>
</evidence>
<keyword evidence="3 6" id="KW-1133">Transmembrane helix</keyword>
<keyword evidence="5" id="KW-0862">Zinc</keyword>
<feature type="binding site" evidence="5">
    <location>
        <position position="214"/>
    </location>
    <ligand>
        <name>Zn(2+)</name>
        <dbReference type="ChEBI" id="CHEBI:29105"/>
    </ligand>
</feature>
<dbReference type="GO" id="GO:0016020">
    <property type="term" value="C:membrane"/>
    <property type="evidence" value="ECO:0007669"/>
    <property type="project" value="UniProtKB-SubCell"/>
</dbReference>
<keyword evidence="5" id="KW-0479">Metal-binding</keyword>
<evidence type="ECO:0000313" key="7">
    <source>
        <dbReference type="EMBL" id="OQE73289.1"/>
    </source>
</evidence>
<dbReference type="EMBL" id="MOOB01000090">
    <property type="protein sequence ID" value="OQE73289.1"/>
    <property type="molecule type" value="Genomic_DNA"/>
</dbReference>
<dbReference type="Proteomes" id="UP000191691">
    <property type="component" value="Unassembled WGS sequence"/>
</dbReference>
<organism evidence="7 8">
    <name type="scientific">Penicillium nalgiovense</name>
    <dbReference type="NCBI Taxonomy" id="60175"/>
    <lineage>
        <taxon>Eukaryota</taxon>
        <taxon>Fungi</taxon>
        <taxon>Dikarya</taxon>
        <taxon>Ascomycota</taxon>
        <taxon>Pezizomycotina</taxon>
        <taxon>Eurotiomycetes</taxon>
        <taxon>Eurotiomycetidae</taxon>
        <taxon>Eurotiales</taxon>
        <taxon>Aspergillaceae</taxon>
        <taxon>Penicillium</taxon>
    </lineage>
</organism>
<evidence type="ECO:0000256" key="6">
    <source>
        <dbReference type="SAM" id="Phobius"/>
    </source>
</evidence>
<feature type="transmembrane region" description="Helical" evidence="6">
    <location>
        <begin position="85"/>
        <end position="108"/>
    </location>
</feature>
<comment type="caution">
    <text evidence="7">The sequence shown here is derived from an EMBL/GenBank/DDBJ whole genome shotgun (WGS) entry which is preliminary data.</text>
</comment>
<dbReference type="STRING" id="60175.A0A1V6XDQ7"/>
<dbReference type="Pfam" id="PF03006">
    <property type="entry name" value="HlyIII"/>
    <property type="match status" value="1"/>
</dbReference>
<evidence type="ECO:0000313" key="8">
    <source>
        <dbReference type="Proteomes" id="UP000191691"/>
    </source>
</evidence>
<protein>
    <submittedName>
        <fullName evidence="7">Uncharacterized protein</fullName>
    </submittedName>
</protein>
<comment type="subcellular location">
    <subcellularLocation>
        <location evidence="1">Membrane</location>
        <topology evidence="1">Multi-pass membrane protein</topology>
    </subcellularLocation>
</comment>